<gene>
    <name evidence="2" type="ORF">RZN05_04150</name>
</gene>
<dbReference type="EMBL" id="JAWJEJ010000001">
    <property type="protein sequence ID" value="MDV3456164.1"/>
    <property type="molecule type" value="Genomic_DNA"/>
</dbReference>
<dbReference type="Pfam" id="PF07238">
    <property type="entry name" value="PilZ"/>
    <property type="match status" value="2"/>
</dbReference>
<feature type="domain" description="PilZ" evidence="1">
    <location>
        <begin position="111"/>
        <end position="191"/>
    </location>
</feature>
<sequence length="198" mass="21727">MPVEDATDGGIVERRRDPRIPQRHRTIQFSMRDETVDFSLQALSLRGASGSTPQPLRTGLAGAVLFEGGHSVPATVRWTRDRVSGLSFATPLPLDLLHAAPRKRQRAPAPRAPRYSVSRPATLICAGDRRFAVQICNISQGGMLIFGRPVLLPGHVVEIVCGAAPLLRCQVRWVRNGFAGLQFAEPISLEDFDERSRA</sequence>
<organism evidence="2 3">
    <name type="scientific">Sphingomonas agrestis</name>
    <dbReference type="NCBI Taxonomy" id="3080540"/>
    <lineage>
        <taxon>Bacteria</taxon>
        <taxon>Pseudomonadati</taxon>
        <taxon>Pseudomonadota</taxon>
        <taxon>Alphaproteobacteria</taxon>
        <taxon>Sphingomonadales</taxon>
        <taxon>Sphingomonadaceae</taxon>
        <taxon>Sphingomonas</taxon>
    </lineage>
</organism>
<name>A0ABU3Y4C7_9SPHN</name>
<proteinExistence type="predicted"/>
<keyword evidence="3" id="KW-1185">Reference proteome</keyword>
<dbReference type="SUPFAM" id="SSF141371">
    <property type="entry name" value="PilZ domain-like"/>
    <property type="match status" value="2"/>
</dbReference>
<protein>
    <submittedName>
        <fullName evidence="2">PilZ domain-containing protein</fullName>
    </submittedName>
</protein>
<evidence type="ECO:0000259" key="1">
    <source>
        <dbReference type="Pfam" id="PF07238"/>
    </source>
</evidence>
<dbReference type="RefSeq" id="WP_317225361.1">
    <property type="nucleotide sequence ID" value="NZ_JAWJEJ010000001.1"/>
</dbReference>
<dbReference type="InterPro" id="IPR009875">
    <property type="entry name" value="PilZ_domain"/>
</dbReference>
<feature type="domain" description="PilZ" evidence="1">
    <location>
        <begin position="13"/>
        <end position="95"/>
    </location>
</feature>
<accession>A0ABU3Y4C7</accession>
<comment type="caution">
    <text evidence="2">The sequence shown here is derived from an EMBL/GenBank/DDBJ whole genome shotgun (WGS) entry which is preliminary data.</text>
</comment>
<dbReference type="Proteomes" id="UP001273531">
    <property type="component" value="Unassembled WGS sequence"/>
</dbReference>
<evidence type="ECO:0000313" key="2">
    <source>
        <dbReference type="EMBL" id="MDV3456164.1"/>
    </source>
</evidence>
<evidence type="ECO:0000313" key="3">
    <source>
        <dbReference type="Proteomes" id="UP001273531"/>
    </source>
</evidence>
<reference evidence="2 3" key="1">
    <citation type="submission" date="2023-10" db="EMBL/GenBank/DDBJ databases">
        <title>Sphingomonas sp. HF-S4 16S ribosomal RNA gene Genome sequencing and assembly.</title>
        <authorList>
            <person name="Lee H."/>
        </authorList>
    </citation>
    <scope>NUCLEOTIDE SEQUENCE [LARGE SCALE GENOMIC DNA]</scope>
    <source>
        <strain evidence="2 3">HF-S4</strain>
    </source>
</reference>